<feature type="transmembrane region" description="Helical" evidence="7">
    <location>
        <begin position="517"/>
        <end position="539"/>
    </location>
</feature>
<keyword evidence="9" id="KW-1185">Reference proteome</keyword>
<feature type="transmembrane region" description="Helical" evidence="7">
    <location>
        <begin position="391"/>
        <end position="410"/>
    </location>
</feature>
<dbReference type="CDD" id="cd11477">
    <property type="entry name" value="SLC5sbd_u1"/>
    <property type="match status" value="1"/>
</dbReference>
<organism evidence="8 9">
    <name type="scientific">Exilibacterium tricleocarpae</name>
    <dbReference type="NCBI Taxonomy" id="2591008"/>
    <lineage>
        <taxon>Bacteria</taxon>
        <taxon>Pseudomonadati</taxon>
        <taxon>Pseudomonadota</taxon>
        <taxon>Gammaproteobacteria</taxon>
        <taxon>Cellvibrionales</taxon>
        <taxon>Cellvibrionaceae</taxon>
        <taxon>Exilibacterium</taxon>
    </lineage>
</organism>
<feature type="transmembrane region" description="Helical" evidence="7">
    <location>
        <begin position="38"/>
        <end position="58"/>
    </location>
</feature>
<feature type="transmembrane region" description="Helical" evidence="7">
    <location>
        <begin position="160"/>
        <end position="179"/>
    </location>
</feature>
<comment type="caution">
    <text evidence="8">The sequence shown here is derived from an EMBL/GenBank/DDBJ whole genome shotgun (WGS) entry which is preliminary data.</text>
</comment>
<dbReference type="Pfam" id="PF00474">
    <property type="entry name" value="SSF"/>
    <property type="match status" value="1"/>
</dbReference>
<dbReference type="InterPro" id="IPR001734">
    <property type="entry name" value="Na/solute_symporter"/>
</dbReference>
<evidence type="ECO:0000256" key="5">
    <source>
        <dbReference type="ARBA" id="ARBA00023136"/>
    </source>
</evidence>
<feature type="transmembrane region" description="Helical" evidence="7">
    <location>
        <begin position="298"/>
        <end position="318"/>
    </location>
</feature>
<keyword evidence="3 7" id="KW-0812">Transmembrane</keyword>
<feature type="transmembrane region" description="Helical" evidence="7">
    <location>
        <begin position="186"/>
        <end position="204"/>
    </location>
</feature>
<accession>A0A545TNY1</accession>
<feature type="transmembrane region" description="Helical" evidence="7">
    <location>
        <begin position="473"/>
        <end position="496"/>
    </location>
</feature>
<evidence type="ECO:0000256" key="2">
    <source>
        <dbReference type="ARBA" id="ARBA00006434"/>
    </source>
</evidence>
<name>A0A545TNY1_9GAMM</name>
<dbReference type="AlphaFoldDB" id="A0A545TNY1"/>
<dbReference type="InterPro" id="IPR038377">
    <property type="entry name" value="Na/Glc_symporter_sf"/>
</dbReference>
<keyword evidence="4 7" id="KW-1133">Transmembrane helix</keyword>
<sequence>MQLSPLDWSIVAAALATTLIIGFVVSKKASADSSSYFLAGRSMPWWLLGLSMVATTFSADTPNLVTDIVRSQGIAGNWVWWSMLITGMLTTFVYAKIWRRLGVTTDVEFYERRYSGKPARFLRGFRALYLGVFFNVMIMASVTLAAIKIGTVLFSVSPEMIVMGAGLITVVFSAAGGFLGVLITDMLLFVLAMTGSMLAAYYAVNHPAVGGLENLLAHVNVADKLAFIPDMSDPNQYIPLLLVPLLVQWWSVWYPGSEPGGGGYVAQRMLAAKNENHAVAASAFFNFCHYAVRPWPWILVALASLVVFPDLASLAAALPQVPAHLVREDLAYSAMLTFLPAGVLGIVVASLVSAYVSTISTSLNWGASYYVNDFYARFVRPDASDRRQVMVGRIVTAVLMVLAGVLALMLESAMQAFRLLLTVGAGTGLLFLLRWFWPRINAWSEIAAMVLSFAVSLFFEFGPFESLLAWQKLVLSVALTTAGWVTVTFITAPTDAAVLQQFQGSLRVQPAQIRQGAYAAALSTLGIYGALFTVGAVLFGNYSAAVALALATAAAVVLTRYWFKRSNQPVQSAAVMVD</sequence>
<comment type="subcellular location">
    <subcellularLocation>
        <location evidence="1">Membrane</location>
        <topology evidence="1">Multi-pass membrane protein</topology>
    </subcellularLocation>
</comment>
<evidence type="ECO:0000256" key="1">
    <source>
        <dbReference type="ARBA" id="ARBA00004141"/>
    </source>
</evidence>
<feature type="transmembrane region" description="Helical" evidence="7">
    <location>
        <begin position="416"/>
        <end position="436"/>
    </location>
</feature>
<evidence type="ECO:0000313" key="9">
    <source>
        <dbReference type="Proteomes" id="UP000319732"/>
    </source>
</evidence>
<feature type="transmembrane region" description="Helical" evidence="7">
    <location>
        <begin position="127"/>
        <end position="154"/>
    </location>
</feature>
<dbReference type="PANTHER" id="PTHR11819">
    <property type="entry name" value="SOLUTE CARRIER FAMILY 5"/>
    <property type="match status" value="1"/>
</dbReference>
<comment type="similarity">
    <text evidence="2 6">Belongs to the sodium:solute symporter (SSF) (TC 2.A.21) family.</text>
</comment>
<keyword evidence="5 7" id="KW-0472">Membrane</keyword>
<feature type="transmembrane region" description="Helical" evidence="7">
    <location>
        <begin position="330"/>
        <end position="356"/>
    </location>
</feature>
<dbReference type="RefSeq" id="WP_142904758.1">
    <property type="nucleotide sequence ID" value="NZ_ML660093.1"/>
</dbReference>
<feature type="transmembrane region" description="Helical" evidence="7">
    <location>
        <begin position="443"/>
        <end position="461"/>
    </location>
</feature>
<dbReference type="EMBL" id="VHSG01000012">
    <property type="protein sequence ID" value="TQV78923.1"/>
    <property type="molecule type" value="Genomic_DNA"/>
</dbReference>
<reference evidence="8 9" key="1">
    <citation type="submission" date="2019-06" db="EMBL/GenBank/DDBJ databases">
        <title>Whole genome sequence for Cellvibrionaceae sp. R142.</title>
        <authorList>
            <person name="Wang G."/>
        </authorList>
    </citation>
    <scope>NUCLEOTIDE SEQUENCE [LARGE SCALE GENOMIC DNA]</scope>
    <source>
        <strain evidence="8 9">R142</strain>
    </source>
</reference>
<dbReference type="Gene3D" id="1.20.1730.10">
    <property type="entry name" value="Sodium/glucose cotransporter"/>
    <property type="match status" value="1"/>
</dbReference>
<feature type="transmembrane region" description="Helical" evidence="7">
    <location>
        <begin position="78"/>
        <end position="95"/>
    </location>
</feature>
<proteinExistence type="inferred from homology"/>
<evidence type="ECO:0000256" key="4">
    <source>
        <dbReference type="ARBA" id="ARBA00022989"/>
    </source>
</evidence>
<evidence type="ECO:0000313" key="8">
    <source>
        <dbReference type="EMBL" id="TQV78923.1"/>
    </source>
</evidence>
<dbReference type="GO" id="GO:0005886">
    <property type="term" value="C:plasma membrane"/>
    <property type="evidence" value="ECO:0007669"/>
    <property type="project" value="TreeGrafter"/>
</dbReference>
<feature type="transmembrane region" description="Helical" evidence="7">
    <location>
        <begin position="6"/>
        <end position="26"/>
    </location>
</feature>
<dbReference type="Proteomes" id="UP000319732">
    <property type="component" value="Unassembled WGS sequence"/>
</dbReference>
<dbReference type="GO" id="GO:0005412">
    <property type="term" value="F:D-glucose:sodium symporter activity"/>
    <property type="evidence" value="ECO:0007669"/>
    <property type="project" value="TreeGrafter"/>
</dbReference>
<feature type="transmembrane region" description="Helical" evidence="7">
    <location>
        <begin position="237"/>
        <end position="255"/>
    </location>
</feature>
<gene>
    <name evidence="8" type="ORF">FKG94_12980</name>
</gene>
<dbReference type="PROSITE" id="PS50283">
    <property type="entry name" value="NA_SOLUT_SYMP_3"/>
    <property type="match status" value="1"/>
</dbReference>
<evidence type="ECO:0000256" key="6">
    <source>
        <dbReference type="RuleBase" id="RU362091"/>
    </source>
</evidence>
<protein>
    <submittedName>
        <fullName evidence="8">Na+:solute symporter</fullName>
    </submittedName>
</protein>
<feature type="transmembrane region" description="Helical" evidence="7">
    <location>
        <begin position="545"/>
        <end position="563"/>
    </location>
</feature>
<evidence type="ECO:0000256" key="3">
    <source>
        <dbReference type="ARBA" id="ARBA00022692"/>
    </source>
</evidence>
<dbReference type="PANTHER" id="PTHR11819:SF77">
    <property type="entry name" value="SODIUM_GLUCOSE COTRANSPORT PROTEIN"/>
    <property type="match status" value="1"/>
</dbReference>
<evidence type="ECO:0000256" key="7">
    <source>
        <dbReference type="SAM" id="Phobius"/>
    </source>
</evidence>
<dbReference type="OrthoDB" id="9814523at2"/>